<keyword evidence="1" id="KW-0488">Methylation</keyword>
<dbReference type="PANTHER" id="PTHR45868:SF74">
    <property type="entry name" value="HEAVY METAL-ASSOCIATED ISOPRENYLATED PLANT PROTEIN 33"/>
    <property type="match status" value="1"/>
</dbReference>
<proteinExistence type="inferred from homology"/>
<evidence type="ECO:0000256" key="2">
    <source>
        <dbReference type="ARBA" id="ARBA00022723"/>
    </source>
</evidence>
<dbReference type="Gene3D" id="3.30.70.100">
    <property type="match status" value="1"/>
</dbReference>
<dbReference type="Proteomes" id="UP001189122">
    <property type="component" value="Unassembled WGS sequence"/>
</dbReference>
<dbReference type="GO" id="GO:0046872">
    <property type="term" value="F:metal ion binding"/>
    <property type="evidence" value="ECO:0007669"/>
    <property type="project" value="UniProtKB-KW"/>
</dbReference>
<feature type="region of interest" description="Disordered" evidence="5">
    <location>
        <begin position="53"/>
        <end position="159"/>
    </location>
</feature>
<dbReference type="InterPro" id="IPR036163">
    <property type="entry name" value="HMA_dom_sf"/>
</dbReference>
<feature type="domain" description="HMA" evidence="6">
    <location>
        <begin position="12"/>
        <end position="76"/>
    </location>
</feature>
<gene>
    <name evidence="7" type="ORF">SI7747_12015418</name>
</gene>
<keyword evidence="3" id="KW-0636">Prenylation</keyword>
<protein>
    <recommendedName>
        <fullName evidence="6">HMA domain-containing protein</fullName>
    </recommendedName>
</protein>
<evidence type="ECO:0000259" key="6">
    <source>
        <dbReference type="PROSITE" id="PS50846"/>
    </source>
</evidence>
<keyword evidence="2" id="KW-0479">Metal-binding</keyword>
<keyword evidence="8" id="KW-1185">Reference proteome</keyword>
<accession>A0A7I8JHJ8</accession>
<dbReference type="InterPro" id="IPR006121">
    <property type="entry name" value="HMA_dom"/>
</dbReference>
<comment type="similarity">
    <text evidence="4">Belongs to the HIPP family.</text>
</comment>
<dbReference type="EMBL" id="LR743599">
    <property type="protein sequence ID" value="CAA2629780.1"/>
    <property type="molecule type" value="Genomic_DNA"/>
</dbReference>
<sequence length="292" mass="33513">MSKQEDIKFLKTQTCVLKVNIHCEGCKQKVKKLLQKIDGVYTIAIDLDQGKVTVSGDVEPPPSSRSSRRPASMQRSSCQKCSPLRGERAGRRRPQNLRRRVQRYEPSPIEEPDVRQIRPPEEEDDDGSSEFDDEFDDDFDDEFDDESWEDEEEFEDDVKNVKTKATLQRERWRKGLAAFPRQPMNAPCATAVAGRRPHGGSAGHPRRWASAGLLPRRRHHAGDDDRRQPYQQQYIAAMMQQQQRMRMNGQELSLQAMAYARPPAAVSYMPPPPPPEYTHIFSDENTSSCRVM</sequence>
<organism evidence="7">
    <name type="scientific">Spirodela intermedia</name>
    <name type="common">Intermediate duckweed</name>
    <dbReference type="NCBI Taxonomy" id="51605"/>
    <lineage>
        <taxon>Eukaryota</taxon>
        <taxon>Viridiplantae</taxon>
        <taxon>Streptophyta</taxon>
        <taxon>Embryophyta</taxon>
        <taxon>Tracheophyta</taxon>
        <taxon>Spermatophyta</taxon>
        <taxon>Magnoliopsida</taxon>
        <taxon>Liliopsida</taxon>
        <taxon>Araceae</taxon>
        <taxon>Lemnoideae</taxon>
        <taxon>Spirodela</taxon>
    </lineage>
</organism>
<evidence type="ECO:0000313" key="8">
    <source>
        <dbReference type="Proteomes" id="UP001189122"/>
    </source>
</evidence>
<name>A0A7I8JHJ8_SPIIN</name>
<dbReference type="EMBL" id="CACRZD030000012">
    <property type="protein sequence ID" value="CAA6669023.1"/>
    <property type="molecule type" value="Genomic_DNA"/>
</dbReference>
<dbReference type="PANTHER" id="PTHR45868">
    <property type="entry name" value="HEAVY METAL-ASSOCIATED ISOPRENYLATED PLANT PROTEIN 33-RELATED"/>
    <property type="match status" value="1"/>
</dbReference>
<dbReference type="SUPFAM" id="SSF55008">
    <property type="entry name" value="HMA, heavy metal-associated domain"/>
    <property type="match status" value="1"/>
</dbReference>
<evidence type="ECO:0000256" key="4">
    <source>
        <dbReference type="ARBA" id="ARBA00024045"/>
    </source>
</evidence>
<evidence type="ECO:0000313" key="7">
    <source>
        <dbReference type="EMBL" id="CAA2629780.1"/>
    </source>
</evidence>
<dbReference type="PROSITE" id="PS50846">
    <property type="entry name" value="HMA_2"/>
    <property type="match status" value="1"/>
</dbReference>
<feature type="compositionally biased region" description="Acidic residues" evidence="5">
    <location>
        <begin position="121"/>
        <end position="156"/>
    </location>
</feature>
<feature type="compositionally biased region" description="Basic residues" evidence="5">
    <location>
        <begin position="90"/>
        <end position="101"/>
    </location>
</feature>
<dbReference type="AlphaFoldDB" id="A0A7I8JHJ8"/>
<dbReference type="CDD" id="cd00371">
    <property type="entry name" value="HMA"/>
    <property type="match status" value="1"/>
</dbReference>
<keyword evidence="3" id="KW-0449">Lipoprotein</keyword>
<reference evidence="7 8" key="1">
    <citation type="submission" date="2019-12" db="EMBL/GenBank/DDBJ databases">
        <authorList>
            <person name="Scholz U."/>
            <person name="Mascher M."/>
            <person name="Fiebig A."/>
        </authorList>
    </citation>
    <scope>NUCLEOTIDE SEQUENCE</scope>
</reference>
<evidence type="ECO:0000256" key="3">
    <source>
        <dbReference type="ARBA" id="ARBA00023289"/>
    </source>
</evidence>
<evidence type="ECO:0000256" key="5">
    <source>
        <dbReference type="SAM" id="MobiDB-lite"/>
    </source>
</evidence>
<evidence type="ECO:0000256" key="1">
    <source>
        <dbReference type="ARBA" id="ARBA00022481"/>
    </source>
</evidence>
<dbReference type="Pfam" id="PF00403">
    <property type="entry name" value="HMA"/>
    <property type="match status" value="1"/>
</dbReference>